<evidence type="ECO:0000313" key="2">
    <source>
        <dbReference type="Proteomes" id="UP000886890"/>
    </source>
</evidence>
<dbReference type="EMBL" id="DXEK01000068">
    <property type="protein sequence ID" value="HIX76787.1"/>
    <property type="molecule type" value="Genomic_DNA"/>
</dbReference>
<dbReference type="Gene3D" id="3.40.800.10">
    <property type="entry name" value="Ureohydrolase domain"/>
    <property type="match status" value="1"/>
</dbReference>
<dbReference type="GO" id="GO:0046872">
    <property type="term" value="F:metal ion binding"/>
    <property type="evidence" value="ECO:0007669"/>
    <property type="project" value="InterPro"/>
</dbReference>
<reference evidence="1" key="2">
    <citation type="submission" date="2021-04" db="EMBL/GenBank/DDBJ databases">
        <authorList>
            <person name="Gilroy R."/>
        </authorList>
    </citation>
    <scope>NUCLEOTIDE SEQUENCE</scope>
    <source>
        <strain evidence="1">CHK183-1962</strain>
    </source>
</reference>
<dbReference type="PANTHER" id="PTHR11358">
    <property type="entry name" value="ARGINASE/AGMATINASE"/>
    <property type="match status" value="1"/>
</dbReference>
<organism evidence="1 2">
    <name type="scientific">Candidatus Fusicatenibacter merdavium</name>
    <dbReference type="NCBI Taxonomy" id="2838600"/>
    <lineage>
        <taxon>Bacteria</taxon>
        <taxon>Bacillati</taxon>
        <taxon>Bacillota</taxon>
        <taxon>Clostridia</taxon>
        <taxon>Lachnospirales</taxon>
        <taxon>Lachnospiraceae</taxon>
        <taxon>Fusicatenibacter</taxon>
    </lineage>
</organism>
<evidence type="ECO:0000313" key="1">
    <source>
        <dbReference type="EMBL" id="HIX76787.1"/>
    </source>
</evidence>
<proteinExistence type="predicted"/>
<sequence>MRKTILDFTGIYREQSALREEAEEYLDVSRLAGTDCYCDPETERSLKEMVEKMPRGGIHLMDSGNYHYVSKIFLEVYADEVSLVVLDHHTDMQPPALLPILSCGSWLADALKANQGIRQVFLIGPPLEALEQIPTEYRDRIAWISQEDLAGGNWREKLENFHAAYPVYLSVDKDVLAPQVCRTNWDQGIMQLDEMEEVIRWFACRGQIVGADICGEPELRQASARDLSQSTAVSRRMMNCMVCLDKQGKGG</sequence>
<dbReference type="InterPro" id="IPR006035">
    <property type="entry name" value="Ureohydrolase"/>
</dbReference>
<gene>
    <name evidence="1" type="ORF">H9734_04220</name>
</gene>
<dbReference type="Proteomes" id="UP000886890">
    <property type="component" value="Unassembled WGS sequence"/>
</dbReference>
<reference evidence="1" key="1">
    <citation type="journal article" date="2021" name="PeerJ">
        <title>Extensive microbial diversity within the chicken gut microbiome revealed by metagenomics and culture.</title>
        <authorList>
            <person name="Gilroy R."/>
            <person name="Ravi A."/>
            <person name="Getino M."/>
            <person name="Pursley I."/>
            <person name="Horton D.L."/>
            <person name="Alikhan N.F."/>
            <person name="Baker D."/>
            <person name="Gharbi K."/>
            <person name="Hall N."/>
            <person name="Watson M."/>
            <person name="Adriaenssens E.M."/>
            <person name="Foster-Nyarko E."/>
            <person name="Jarju S."/>
            <person name="Secka A."/>
            <person name="Antonio M."/>
            <person name="Oren A."/>
            <person name="Chaudhuri R.R."/>
            <person name="La Ragione R."/>
            <person name="Hildebrand F."/>
            <person name="Pallen M.J."/>
        </authorList>
    </citation>
    <scope>NUCLEOTIDE SEQUENCE</scope>
    <source>
        <strain evidence="1">CHK183-1962</strain>
    </source>
</reference>
<dbReference type="InterPro" id="IPR023696">
    <property type="entry name" value="Ureohydrolase_dom_sf"/>
</dbReference>
<accession>A0A9D1XC98</accession>
<protein>
    <submittedName>
        <fullName evidence="1">Arginase family protein</fullName>
    </submittedName>
</protein>
<dbReference type="GO" id="GO:0033389">
    <property type="term" value="P:putrescine biosynthetic process from arginine, via agmatine"/>
    <property type="evidence" value="ECO:0007669"/>
    <property type="project" value="TreeGrafter"/>
</dbReference>
<name>A0A9D1XC98_9FIRM</name>
<dbReference type="AlphaFoldDB" id="A0A9D1XC98"/>
<dbReference type="PANTHER" id="PTHR11358:SF41">
    <property type="entry name" value="ARGINASE"/>
    <property type="match status" value="1"/>
</dbReference>
<dbReference type="GO" id="GO:0008783">
    <property type="term" value="F:agmatinase activity"/>
    <property type="evidence" value="ECO:0007669"/>
    <property type="project" value="TreeGrafter"/>
</dbReference>
<comment type="caution">
    <text evidence="1">The sequence shown here is derived from an EMBL/GenBank/DDBJ whole genome shotgun (WGS) entry which is preliminary data.</text>
</comment>
<dbReference type="Pfam" id="PF00491">
    <property type="entry name" value="Arginase"/>
    <property type="match status" value="1"/>
</dbReference>
<dbReference type="SUPFAM" id="SSF52768">
    <property type="entry name" value="Arginase/deacetylase"/>
    <property type="match status" value="1"/>
</dbReference>